<reference evidence="10" key="1">
    <citation type="journal article" date="2019" name="Int. J. Syst. Evol. Microbiol.">
        <title>The Global Catalogue of Microorganisms (GCM) 10K type strain sequencing project: providing services to taxonomists for standard genome sequencing and annotation.</title>
        <authorList>
            <consortium name="The Broad Institute Genomics Platform"/>
            <consortium name="The Broad Institute Genome Sequencing Center for Infectious Disease"/>
            <person name="Wu L."/>
            <person name="Ma J."/>
        </authorList>
    </citation>
    <scope>NUCLEOTIDE SEQUENCE [LARGE SCALE GENOMIC DNA]</scope>
    <source>
        <strain evidence="10">CCM 8749</strain>
    </source>
</reference>
<keyword evidence="10" id="KW-1185">Reference proteome</keyword>
<dbReference type="RefSeq" id="WP_379893312.1">
    <property type="nucleotide sequence ID" value="NZ_CBCSCT010000004.1"/>
</dbReference>
<evidence type="ECO:0000256" key="6">
    <source>
        <dbReference type="ARBA" id="ARBA00023136"/>
    </source>
</evidence>
<evidence type="ECO:0000256" key="1">
    <source>
        <dbReference type="ARBA" id="ARBA00004651"/>
    </source>
</evidence>
<dbReference type="PANTHER" id="PTHR30193">
    <property type="entry name" value="ABC TRANSPORTER PERMEASE PROTEIN"/>
    <property type="match status" value="1"/>
</dbReference>
<feature type="transmembrane region" description="Helical" evidence="7">
    <location>
        <begin position="340"/>
        <end position="361"/>
    </location>
</feature>
<gene>
    <name evidence="9" type="ORF">ACFPXP_06110</name>
</gene>
<keyword evidence="3" id="KW-1003">Cell membrane</keyword>
<organism evidence="9 10">
    <name type="scientific">Marinicrinis lubricantis</name>
    <dbReference type="NCBI Taxonomy" id="2086470"/>
    <lineage>
        <taxon>Bacteria</taxon>
        <taxon>Bacillati</taxon>
        <taxon>Bacillota</taxon>
        <taxon>Bacilli</taxon>
        <taxon>Bacillales</taxon>
        <taxon>Paenibacillaceae</taxon>
    </lineage>
</organism>
<evidence type="ECO:0000256" key="4">
    <source>
        <dbReference type="ARBA" id="ARBA00022692"/>
    </source>
</evidence>
<keyword evidence="6 7" id="KW-0472">Membrane</keyword>
<dbReference type="Proteomes" id="UP001596250">
    <property type="component" value="Unassembled WGS sequence"/>
</dbReference>
<feature type="transmembrane region" description="Helical" evidence="7">
    <location>
        <begin position="282"/>
        <end position="303"/>
    </location>
</feature>
<feature type="transmembrane region" description="Helical" evidence="7">
    <location>
        <begin position="182"/>
        <end position="202"/>
    </location>
</feature>
<sequence>MNIRKKNRRFTAHYEPCYFDRNPLSISGDFEQNELGGLGMQEGDGSGNWIKGGKTYLNPHRNKERPRVGLHPKWWFQKEKVQKRWFVILSVGPCLFGYLLFTLYPNLMSVYYAFLNWNGISEPEFVGFDNFVQLVNDPFVWRALYHNVLLMVIAPAVTVLISLFLAYLLVNKNYREARFYKILFFFPNVLAVVVVTLLWAFIYDGNFGLLNAVLKLVGIDNGGYYWLGSKETALWSLIPPIVWGGVGLYVIIFMNAMRSISPSLYESAILEGANHWTRLIRITLPLIMPIVRVAMLFLVLGVLKGFEMVLIMTNGGPSGSTDVIGLYMFNLAFGADYHNYGYASAIGMFLFVILVGAKLLIDKFLPNENIQY</sequence>
<evidence type="ECO:0000256" key="2">
    <source>
        <dbReference type="ARBA" id="ARBA00022448"/>
    </source>
</evidence>
<dbReference type="InterPro" id="IPR051393">
    <property type="entry name" value="ABC_transporter_permease"/>
</dbReference>
<name>A0ABW1ILR4_9BACL</name>
<feature type="domain" description="ABC transmembrane type-1" evidence="8">
    <location>
        <begin position="144"/>
        <end position="361"/>
    </location>
</feature>
<dbReference type="PANTHER" id="PTHR30193:SF41">
    <property type="entry name" value="DIACETYLCHITOBIOSE UPTAKE SYSTEM PERMEASE PROTEIN NGCF"/>
    <property type="match status" value="1"/>
</dbReference>
<evidence type="ECO:0000313" key="10">
    <source>
        <dbReference type="Proteomes" id="UP001596250"/>
    </source>
</evidence>
<dbReference type="InterPro" id="IPR035906">
    <property type="entry name" value="MetI-like_sf"/>
</dbReference>
<protein>
    <submittedName>
        <fullName evidence="9">Carbohydrate ABC transporter permease</fullName>
    </submittedName>
</protein>
<keyword evidence="4 7" id="KW-0812">Transmembrane</keyword>
<dbReference type="InterPro" id="IPR000515">
    <property type="entry name" value="MetI-like"/>
</dbReference>
<keyword evidence="5 7" id="KW-1133">Transmembrane helix</keyword>
<dbReference type="PROSITE" id="PS50928">
    <property type="entry name" value="ABC_TM1"/>
    <property type="match status" value="1"/>
</dbReference>
<keyword evidence="2 7" id="KW-0813">Transport</keyword>
<accession>A0ABW1ILR4</accession>
<comment type="caution">
    <text evidence="9">The sequence shown here is derived from an EMBL/GenBank/DDBJ whole genome shotgun (WGS) entry which is preliminary data.</text>
</comment>
<dbReference type="Gene3D" id="1.10.3720.10">
    <property type="entry name" value="MetI-like"/>
    <property type="match status" value="1"/>
</dbReference>
<evidence type="ECO:0000313" key="9">
    <source>
        <dbReference type="EMBL" id="MFC5986003.1"/>
    </source>
</evidence>
<dbReference type="Pfam" id="PF00528">
    <property type="entry name" value="BPD_transp_1"/>
    <property type="match status" value="1"/>
</dbReference>
<feature type="transmembrane region" description="Helical" evidence="7">
    <location>
        <begin position="148"/>
        <end position="170"/>
    </location>
</feature>
<evidence type="ECO:0000256" key="5">
    <source>
        <dbReference type="ARBA" id="ARBA00022989"/>
    </source>
</evidence>
<comment type="similarity">
    <text evidence="7">Belongs to the binding-protein-dependent transport system permease family.</text>
</comment>
<evidence type="ECO:0000259" key="8">
    <source>
        <dbReference type="PROSITE" id="PS50928"/>
    </source>
</evidence>
<proteinExistence type="inferred from homology"/>
<dbReference type="SUPFAM" id="SSF161098">
    <property type="entry name" value="MetI-like"/>
    <property type="match status" value="1"/>
</dbReference>
<dbReference type="EMBL" id="JBHSQV010000035">
    <property type="protein sequence ID" value="MFC5986003.1"/>
    <property type="molecule type" value="Genomic_DNA"/>
</dbReference>
<dbReference type="CDD" id="cd06261">
    <property type="entry name" value="TM_PBP2"/>
    <property type="match status" value="1"/>
</dbReference>
<feature type="transmembrane region" description="Helical" evidence="7">
    <location>
        <begin position="85"/>
        <end position="104"/>
    </location>
</feature>
<evidence type="ECO:0000256" key="3">
    <source>
        <dbReference type="ARBA" id="ARBA00022475"/>
    </source>
</evidence>
<comment type="subcellular location">
    <subcellularLocation>
        <location evidence="1 7">Cell membrane</location>
        <topology evidence="1 7">Multi-pass membrane protein</topology>
    </subcellularLocation>
</comment>
<evidence type="ECO:0000256" key="7">
    <source>
        <dbReference type="RuleBase" id="RU363032"/>
    </source>
</evidence>
<feature type="transmembrane region" description="Helical" evidence="7">
    <location>
        <begin position="233"/>
        <end position="254"/>
    </location>
</feature>